<gene>
    <name evidence="3" type="ORF">GCM10009332_00310</name>
</gene>
<evidence type="ECO:0008006" key="5">
    <source>
        <dbReference type="Google" id="ProtNLM"/>
    </source>
</evidence>
<dbReference type="PANTHER" id="PTHR32309:SF13">
    <property type="entry name" value="FERRIC ENTEROBACTIN TRANSPORT PROTEIN FEPE"/>
    <property type="match status" value="1"/>
</dbReference>
<feature type="transmembrane region" description="Helical" evidence="2">
    <location>
        <begin position="32"/>
        <end position="54"/>
    </location>
</feature>
<proteinExistence type="predicted"/>
<name>A0A917JIS2_9GAMM</name>
<sequence>MKRQEHHPSQLLWIKRALVDGSRLSVTERRKLYVKVALVSLLIIWGLAASAILITPTKYTSRWTLILPGAGAGSLVNLDSIGQATSSSSSPYLSSAIDPRENYKAISTSKTLLDAAAATLQIKSSVLGKPKLKLPSQTGLIHFSIKANSAALAAAKANAHYQSLQALLSQLRRDEIQLRENGIRSSLDGFANKVSQSQAKILSYQSEMGLVSLDQFKELALTMEKLRFSRVNMISKLQGLDASKNVLETHLGLDSQQAADLLILKNDQYFQQLLVQYTQASTELVAVSGRFARNHPQVLTIKTEQNALLSAMQKRCKALLGYNQDKLMLMLSADDIDGRADLMKQLLSLASQSEGLRQEVASLDAEIKQWDARLSSSNDDAAKLEDLHREHQLATAVFTSALAKMDVGKADIYSAYPMVQLLTPPSTPDKPDRMAFILTLIGAVCASIFALTGLIVLWIRKPILRKILTSA</sequence>
<keyword evidence="2" id="KW-0472">Membrane</keyword>
<accession>A0A917JIS2</accession>
<keyword evidence="1" id="KW-0175">Coiled coil</keyword>
<evidence type="ECO:0000313" key="4">
    <source>
        <dbReference type="Proteomes" id="UP000613743"/>
    </source>
</evidence>
<keyword evidence="2" id="KW-1133">Transmembrane helix</keyword>
<reference evidence="3" key="2">
    <citation type="submission" date="2020-09" db="EMBL/GenBank/DDBJ databases">
        <authorList>
            <person name="Sun Q."/>
            <person name="Ohkuma M."/>
        </authorList>
    </citation>
    <scope>NUCLEOTIDE SEQUENCE</scope>
    <source>
        <strain evidence="3">JCM 30804</strain>
    </source>
</reference>
<keyword evidence="2" id="KW-0812">Transmembrane</keyword>
<keyword evidence="4" id="KW-1185">Reference proteome</keyword>
<protein>
    <recommendedName>
        <fullName evidence="5">Exopolysaccharide biosynthesis protein</fullName>
    </recommendedName>
</protein>
<dbReference type="InterPro" id="IPR050445">
    <property type="entry name" value="Bact_polysacc_biosynth/exp"/>
</dbReference>
<evidence type="ECO:0000256" key="1">
    <source>
        <dbReference type="SAM" id="Coils"/>
    </source>
</evidence>
<reference evidence="3" key="1">
    <citation type="journal article" date="2014" name="Int. J. Syst. Evol. Microbiol.">
        <title>Complete genome sequence of Corynebacterium casei LMG S-19264T (=DSM 44701T), isolated from a smear-ripened cheese.</title>
        <authorList>
            <consortium name="US DOE Joint Genome Institute (JGI-PGF)"/>
            <person name="Walter F."/>
            <person name="Albersmeier A."/>
            <person name="Kalinowski J."/>
            <person name="Ruckert C."/>
        </authorList>
    </citation>
    <scope>NUCLEOTIDE SEQUENCE</scope>
    <source>
        <strain evidence="3">JCM 30804</strain>
    </source>
</reference>
<comment type="caution">
    <text evidence="3">The sequence shown here is derived from an EMBL/GenBank/DDBJ whole genome shotgun (WGS) entry which is preliminary data.</text>
</comment>
<dbReference type="Proteomes" id="UP000613743">
    <property type="component" value="Unassembled WGS sequence"/>
</dbReference>
<dbReference type="RefSeq" id="WP_188916640.1">
    <property type="nucleotide sequence ID" value="NZ_BMPZ01000001.1"/>
</dbReference>
<feature type="transmembrane region" description="Helical" evidence="2">
    <location>
        <begin position="434"/>
        <end position="459"/>
    </location>
</feature>
<evidence type="ECO:0000313" key="3">
    <source>
        <dbReference type="EMBL" id="GGI67193.1"/>
    </source>
</evidence>
<evidence type="ECO:0000256" key="2">
    <source>
        <dbReference type="SAM" id="Phobius"/>
    </source>
</evidence>
<feature type="coiled-coil region" evidence="1">
    <location>
        <begin position="154"/>
        <end position="181"/>
    </location>
</feature>
<dbReference type="EMBL" id="BMPZ01000001">
    <property type="protein sequence ID" value="GGI67193.1"/>
    <property type="molecule type" value="Genomic_DNA"/>
</dbReference>
<dbReference type="PANTHER" id="PTHR32309">
    <property type="entry name" value="TYROSINE-PROTEIN KINASE"/>
    <property type="match status" value="1"/>
</dbReference>
<organism evidence="3 4">
    <name type="scientific">Shewanella gelidii</name>
    <dbReference type="NCBI Taxonomy" id="1642821"/>
    <lineage>
        <taxon>Bacteria</taxon>
        <taxon>Pseudomonadati</taxon>
        <taxon>Pseudomonadota</taxon>
        <taxon>Gammaproteobacteria</taxon>
        <taxon>Alteromonadales</taxon>
        <taxon>Shewanellaceae</taxon>
        <taxon>Shewanella</taxon>
    </lineage>
</organism>
<dbReference type="GO" id="GO:0005886">
    <property type="term" value="C:plasma membrane"/>
    <property type="evidence" value="ECO:0007669"/>
    <property type="project" value="TreeGrafter"/>
</dbReference>
<dbReference type="AlphaFoldDB" id="A0A917JIS2"/>
<dbReference type="GO" id="GO:0004713">
    <property type="term" value="F:protein tyrosine kinase activity"/>
    <property type="evidence" value="ECO:0007669"/>
    <property type="project" value="TreeGrafter"/>
</dbReference>